<dbReference type="EMBL" id="JACDUR010000006">
    <property type="protein sequence ID" value="MBA2895107.1"/>
    <property type="molecule type" value="Genomic_DNA"/>
</dbReference>
<evidence type="ECO:0000259" key="3">
    <source>
        <dbReference type="Pfam" id="PF23771"/>
    </source>
</evidence>
<dbReference type="Pfam" id="PF23771">
    <property type="entry name" value="DUF7168"/>
    <property type="match status" value="1"/>
</dbReference>
<organism evidence="4 5">
    <name type="scientific">Nonomuraea soli</name>
    <dbReference type="NCBI Taxonomy" id="1032476"/>
    <lineage>
        <taxon>Bacteria</taxon>
        <taxon>Bacillati</taxon>
        <taxon>Actinomycetota</taxon>
        <taxon>Actinomycetes</taxon>
        <taxon>Streptosporangiales</taxon>
        <taxon>Streptosporangiaceae</taxon>
        <taxon>Nonomuraea</taxon>
    </lineage>
</organism>
<feature type="domain" description="DUF2786" evidence="2">
    <location>
        <begin position="4"/>
        <end position="43"/>
    </location>
</feature>
<evidence type="ECO:0000313" key="5">
    <source>
        <dbReference type="Proteomes" id="UP000530928"/>
    </source>
</evidence>
<evidence type="ECO:0008006" key="6">
    <source>
        <dbReference type="Google" id="ProtNLM"/>
    </source>
</evidence>
<name>A0A7W0CPU6_9ACTN</name>
<feature type="domain" description="DUF7168" evidence="3">
    <location>
        <begin position="68"/>
        <end position="163"/>
    </location>
</feature>
<evidence type="ECO:0000256" key="1">
    <source>
        <dbReference type="SAM" id="MobiDB-lite"/>
    </source>
</evidence>
<feature type="compositionally biased region" description="Basic and acidic residues" evidence="1">
    <location>
        <begin position="206"/>
        <end position="223"/>
    </location>
</feature>
<dbReference type="AlphaFoldDB" id="A0A7W0CPU6"/>
<dbReference type="RefSeq" id="WP_181613801.1">
    <property type="nucleotide sequence ID" value="NZ_BAABAM010000004.1"/>
</dbReference>
<dbReference type="InterPro" id="IPR024498">
    <property type="entry name" value="DUF2786"/>
</dbReference>
<dbReference type="Proteomes" id="UP000530928">
    <property type="component" value="Unassembled WGS sequence"/>
</dbReference>
<accession>A0A7W0CPU6</accession>
<comment type="caution">
    <text evidence="4">The sequence shown here is derived from an EMBL/GenBank/DDBJ whole genome shotgun (WGS) entry which is preliminary data.</text>
</comment>
<reference evidence="4 5" key="1">
    <citation type="submission" date="2020-07" db="EMBL/GenBank/DDBJ databases">
        <title>Genomic Encyclopedia of Type Strains, Phase IV (KMG-IV): sequencing the most valuable type-strain genomes for metagenomic binning, comparative biology and taxonomic classification.</title>
        <authorList>
            <person name="Goeker M."/>
        </authorList>
    </citation>
    <scope>NUCLEOTIDE SEQUENCE [LARGE SCALE GENOMIC DNA]</scope>
    <source>
        <strain evidence="4 5">DSM 45533</strain>
    </source>
</reference>
<dbReference type="InterPro" id="IPR055592">
    <property type="entry name" value="DUF7168"/>
</dbReference>
<feature type="region of interest" description="Disordered" evidence="1">
    <location>
        <begin position="192"/>
        <end position="239"/>
    </location>
</feature>
<dbReference type="Pfam" id="PF10979">
    <property type="entry name" value="DUF2786"/>
    <property type="match status" value="1"/>
</dbReference>
<proteinExistence type="predicted"/>
<feature type="compositionally biased region" description="Polar residues" evidence="1">
    <location>
        <begin position="225"/>
        <end position="239"/>
    </location>
</feature>
<evidence type="ECO:0000259" key="2">
    <source>
        <dbReference type="Pfam" id="PF10979"/>
    </source>
</evidence>
<sequence length="239" mass="26027">MNHRTLERVRKLLAKAEGTDNEHERATFMAAASALMAKYGIEQVTLGGPRRAAPGNRIVTLADPWAREKARLVSLVAQALRCRPLLIGRGDGGQRVHVFGFTADLERADLLATSLLLQMARGLAGIELPAGFPAARAYRRSWMLGFTDEVYRLLSAAESEALRRSGSAGTELVLADRRAEVERAVAEQYPRIRRTVPRTSGTGYRDGVEAGRRADLERERLRSSEGCTPISSASGSSPA</sequence>
<gene>
    <name evidence="4" type="ORF">HNR30_006479</name>
</gene>
<evidence type="ECO:0000313" key="4">
    <source>
        <dbReference type="EMBL" id="MBA2895107.1"/>
    </source>
</evidence>
<keyword evidence="5" id="KW-1185">Reference proteome</keyword>
<protein>
    <recommendedName>
        <fullName evidence="6">DUF2786 domain-containing protein</fullName>
    </recommendedName>
</protein>